<keyword evidence="5" id="KW-1185">Reference proteome</keyword>
<evidence type="ECO:0000313" key="3">
    <source>
        <dbReference type="EMBL" id="TYP11570.1"/>
    </source>
</evidence>
<dbReference type="GO" id="GO:0006629">
    <property type="term" value="P:lipid metabolic process"/>
    <property type="evidence" value="ECO:0007669"/>
    <property type="project" value="InterPro"/>
</dbReference>
<dbReference type="Proteomes" id="UP000032721">
    <property type="component" value="Chromosome"/>
</dbReference>
<dbReference type="OrthoDB" id="9795622at2"/>
<dbReference type="Gene3D" id="3.20.20.190">
    <property type="entry name" value="Phosphatidylinositol (PI) phosphodiesterase"/>
    <property type="match status" value="1"/>
</dbReference>
<organism evidence="2 4">
    <name type="scientific">Xenorhabdus doucetiae</name>
    <dbReference type="NCBI Taxonomy" id="351671"/>
    <lineage>
        <taxon>Bacteria</taxon>
        <taxon>Pseudomonadati</taxon>
        <taxon>Pseudomonadota</taxon>
        <taxon>Gammaproteobacteria</taxon>
        <taxon>Enterobacterales</taxon>
        <taxon>Morganellaceae</taxon>
        <taxon>Xenorhabdus</taxon>
    </lineage>
</organism>
<protein>
    <submittedName>
        <fullName evidence="3">Glycerophosphoryl diester phosphodiesterase</fullName>
    </submittedName>
</protein>
<dbReference type="HOGENOM" id="CLU_030006_3_4_6"/>
<proteinExistence type="predicted"/>
<dbReference type="EMBL" id="VNHN01000012">
    <property type="protein sequence ID" value="TYP11570.1"/>
    <property type="molecule type" value="Genomic_DNA"/>
</dbReference>
<evidence type="ECO:0000313" key="2">
    <source>
        <dbReference type="EMBL" id="CDG18427.1"/>
    </source>
</evidence>
<dbReference type="RefSeq" id="WP_045971652.1">
    <property type="nucleotide sequence ID" value="NZ_CAWMED010000001.1"/>
</dbReference>
<name>A0A068QTT3_9GAMM</name>
<dbReference type="EMBL" id="FO704550">
    <property type="protein sequence ID" value="CDG18427.1"/>
    <property type="molecule type" value="Genomic_DNA"/>
</dbReference>
<dbReference type="PANTHER" id="PTHR46211:SF1">
    <property type="entry name" value="GLYCEROPHOSPHODIESTER PHOSPHODIESTERASE, CYTOPLASMIC"/>
    <property type="match status" value="1"/>
</dbReference>
<dbReference type="STRING" id="351671.XDD1_2728"/>
<dbReference type="KEGG" id="xdo:XDD1_2728"/>
<evidence type="ECO:0000313" key="4">
    <source>
        <dbReference type="Proteomes" id="UP000032721"/>
    </source>
</evidence>
<dbReference type="Pfam" id="PF03009">
    <property type="entry name" value="GDPD"/>
    <property type="match status" value="1"/>
</dbReference>
<evidence type="ECO:0000259" key="1">
    <source>
        <dbReference type="PROSITE" id="PS51704"/>
    </source>
</evidence>
<dbReference type="GO" id="GO:0008081">
    <property type="term" value="F:phosphoric diester hydrolase activity"/>
    <property type="evidence" value="ECO:0007669"/>
    <property type="project" value="InterPro"/>
</dbReference>
<evidence type="ECO:0000313" key="5">
    <source>
        <dbReference type="Proteomes" id="UP000324170"/>
    </source>
</evidence>
<dbReference type="PROSITE" id="PS51704">
    <property type="entry name" value="GP_PDE"/>
    <property type="match status" value="1"/>
</dbReference>
<dbReference type="PANTHER" id="PTHR46211">
    <property type="entry name" value="GLYCEROPHOSPHORYL DIESTER PHOSPHODIESTERASE"/>
    <property type="match status" value="1"/>
</dbReference>
<dbReference type="InterPro" id="IPR017946">
    <property type="entry name" value="PLC-like_Pdiesterase_TIM-brl"/>
</dbReference>
<reference evidence="2 4" key="1">
    <citation type="submission" date="2013-07" db="EMBL/GenBank/DDBJ databases">
        <authorList>
            <person name="Genoscope - CEA"/>
        </authorList>
    </citation>
    <scope>NUCLEOTIDE SEQUENCE [LARGE SCALE GENOMIC DNA]</scope>
    <source>
        <strain evidence="2">FRM16</strain>
        <strain evidence="4">FRM16 / DSM 17909</strain>
    </source>
</reference>
<reference evidence="3 5" key="2">
    <citation type="submission" date="2019-07" db="EMBL/GenBank/DDBJ databases">
        <title>Genomic Encyclopedia of Type Strains, Phase I: the one thousand microbial genomes (KMG-I) project.</title>
        <authorList>
            <person name="Kyrpides N."/>
        </authorList>
    </citation>
    <scope>NUCLEOTIDE SEQUENCE [LARGE SCALE GENOMIC DNA]</scope>
    <source>
        <strain evidence="3 5">DSM 17909</strain>
    </source>
</reference>
<feature type="domain" description="GP-PDE" evidence="1">
    <location>
        <begin position="13"/>
        <end position="260"/>
    </location>
</feature>
<dbReference type="AlphaFoldDB" id="A0A068QTT3"/>
<dbReference type="SUPFAM" id="SSF51695">
    <property type="entry name" value="PLC-like phosphodiesterases"/>
    <property type="match status" value="1"/>
</dbReference>
<dbReference type="InterPro" id="IPR030395">
    <property type="entry name" value="GP_PDE_dom"/>
</dbReference>
<dbReference type="Proteomes" id="UP000324170">
    <property type="component" value="Unassembled WGS sequence"/>
</dbReference>
<accession>A0A068QTT3</accession>
<sequence>MAFNFHRATEGVVLANSHRGFSSCCPENTFPAFEAARKAGTHCIEIDVHLTADNQLVVTHDHRIDRVSTGQGFVEQMTLPQLRAFDFGVRYHPAFAGTEIPLLADVLRWAVEHGMGVIVEAKQRRRHDAFVTAMTALLRAQPDAISHIQLLGFNHVLINQVQAQIPALVLQVVTLERYNNQLASVQQSNAGCVCFEYEFAHVDDLRAYKKAGLGVRMFLHSTKNGRDPLTRYQEQFGYDSRPEILSWLREGLIDMLSHDDIPYLQSLIEEAGLRWS</sequence>
<gene>
    <name evidence="3" type="ORF">LY16_01056</name>
    <name evidence="2" type="ORF">XDD1_2728</name>
</gene>